<evidence type="ECO:0008006" key="4">
    <source>
        <dbReference type="Google" id="ProtNLM"/>
    </source>
</evidence>
<keyword evidence="3" id="KW-1185">Reference proteome</keyword>
<keyword evidence="1" id="KW-0472">Membrane</keyword>
<feature type="transmembrane region" description="Helical" evidence="1">
    <location>
        <begin position="276"/>
        <end position="293"/>
    </location>
</feature>
<feature type="transmembrane region" description="Helical" evidence="1">
    <location>
        <begin position="156"/>
        <end position="173"/>
    </location>
</feature>
<proteinExistence type="predicted"/>
<accession>A0A976RSI7</accession>
<dbReference type="KEGG" id="lbe:MOO44_02700"/>
<dbReference type="Proteomes" id="UP000831181">
    <property type="component" value="Chromosome"/>
</dbReference>
<name>A0A976RSI7_9LACO</name>
<feature type="transmembrane region" description="Helical" evidence="1">
    <location>
        <begin position="193"/>
        <end position="214"/>
    </location>
</feature>
<feature type="transmembrane region" description="Helical" evidence="1">
    <location>
        <begin position="370"/>
        <end position="391"/>
    </location>
</feature>
<dbReference type="AlphaFoldDB" id="A0A976RSI7"/>
<gene>
    <name evidence="2" type="ORF">MOO44_02700</name>
</gene>
<sequence length="575" mass="65694">MKSLNAKINWRVIFPYLLIVGLSMLIMIPQWIANSAYVGIDSLFHMNRFYDAMMQIKTGSYSYFQSFFGFGQSGRVVNAVYGPLFAYLNGLLLLITKNWVRYQIVSSVILLIVSGALMYHLSIKNNVRKSWSVLISICYMFSTPILYWINGQQFTAWGAAFVPLVMLCGTEMMRNHQIKWIKLSLSMTLVLEVHNATSAICAMALIPFFVTGWLTTNHRKQMSIDLLKAIGLTLLLSFNMWGAMLELFSSNHLLPVFPDTHLAQDTLHFLSGTTRLGNSTLIIFIMALVYLIVKWRQMELATRVIILNGLFFLWIPTSFFPWALLSKLVPAVDSVIQNPIRFLVIPYVLLYLAVGIMLSDQSIKWPRILVTTLIGLIMLLAIGKCLVHLRYKNTVFNSEQVLISKRNTHVTTNDPNKLRAALRSDNPQTILRLATKSTPDYMPVKRKISVFDYGAFHPYLKYRKAVIMPNLKAKWRRVKNGVMTVEWVNHSNQNRAHKLPVAKYTHSIVTLNGKQLNRVKITSIGTMIINGKPGVNRLTIRYQSAGWFRVLIWVSIISWLVLIGDGIRRLVKKLN</sequence>
<organism evidence="2 3">
    <name type="scientific">Nicoliella spurrieriana</name>
    <dbReference type="NCBI Taxonomy" id="2925830"/>
    <lineage>
        <taxon>Bacteria</taxon>
        <taxon>Bacillati</taxon>
        <taxon>Bacillota</taxon>
        <taxon>Bacilli</taxon>
        <taxon>Lactobacillales</taxon>
        <taxon>Lactobacillaceae</taxon>
        <taxon>Nicoliella</taxon>
    </lineage>
</organism>
<reference evidence="2" key="1">
    <citation type="journal article" date="2022" name="Int. J. Syst. Evol. Microbiol.">
        <title>Apilactobacillus apisilvae sp. nov., Nicolia spurrieriana gen. nov. sp. nov., Bombilactobacillus folatiphilus sp. nov. and Bombilactobacillus thymidiniphilus sp. nov., four new lactic acid bacterial isolates from stingless bees Tetragonula carbonaria and Austroplebeia australis.</title>
        <authorList>
            <person name="Oliphant S.A."/>
            <person name="Watson-Haigh N.S."/>
            <person name="Sumby K.M."/>
            <person name="Gardner J."/>
            <person name="Groom S."/>
            <person name="Jiranek V."/>
        </authorList>
    </citation>
    <scope>NUCLEOTIDE SEQUENCE</scope>
    <source>
        <strain evidence="2">SGEP1_A5</strain>
    </source>
</reference>
<evidence type="ECO:0000313" key="2">
    <source>
        <dbReference type="EMBL" id="UQS87087.1"/>
    </source>
</evidence>
<evidence type="ECO:0000256" key="1">
    <source>
        <dbReference type="SAM" id="Phobius"/>
    </source>
</evidence>
<keyword evidence="1" id="KW-0812">Transmembrane</keyword>
<feature type="transmembrane region" description="Helical" evidence="1">
    <location>
        <begin position="12"/>
        <end position="32"/>
    </location>
</feature>
<feature type="transmembrane region" description="Helical" evidence="1">
    <location>
        <begin position="226"/>
        <end position="244"/>
    </location>
</feature>
<dbReference type="EMBL" id="CP093361">
    <property type="protein sequence ID" value="UQS87087.1"/>
    <property type="molecule type" value="Genomic_DNA"/>
</dbReference>
<feature type="transmembrane region" description="Helical" evidence="1">
    <location>
        <begin position="131"/>
        <end position="149"/>
    </location>
</feature>
<feature type="transmembrane region" description="Helical" evidence="1">
    <location>
        <begin position="102"/>
        <end position="119"/>
    </location>
</feature>
<keyword evidence="1" id="KW-1133">Transmembrane helix</keyword>
<feature type="transmembrane region" description="Helical" evidence="1">
    <location>
        <begin position="76"/>
        <end position="95"/>
    </location>
</feature>
<evidence type="ECO:0000313" key="3">
    <source>
        <dbReference type="Proteomes" id="UP000831181"/>
    </source>
</evidence>
<feature type="transmembrane region" description="Helical" evidence="1">
    <location>
        <begin position="546"/>
        <end position="567"/>
    </location>
</feature>
<feature type="transmembrane region" description="Helical" evidence="1">
    <location>
        <begin position="305"/>
        <end position="325"/>
    </location>
</feature>
<protein>
    <recommendedName>
        <fullName evidence="4">Cell division protein</fullName>
    </recommendedName>
</protein>